<evidence type="ECO:0000313" key="2">
    <source>
        <dbReference type="Proteomes" id="UP000476411"/>
    </source>
</evidence>
<dbReference type="RefSeq" id="WP_162330286.1">
    <property type="nucleotide sequence ID" value="NZ_CP048113.1"/>
</dbReference>
<protein>
    <submittedName>
        <fullName evidence="1">LysR family transcriptional regulator</fullName>
    </submittedName>
</protein>
<accession>A0A6B9ZDJ9</accession>
<name>A0A6B9ZDJ9_9BACT</name>
<dbReference type="InterPro" id="IPR051815">
    <property type="entry name" value="Molybdate_resp_trans_reg"/>
</dbReference>
<dbReference type="KEGG" id="chih:GWR21_02920"/>
<reference evidence="1 2" key="1">
    <citation type="submission" date="2020-01" db="EMBL/GenBank/DDBJ databases">
        <title>Complete genome sequence of Chitinophaga sp. H33E-04 isolated from quinoa roots.</title>
        <authorList>
            <person name="Weon H.-Y."/>
            <person name="Lee S.A."/>
        </authorList>
    </citation>
    <scope>NUCLEOTIDE SEQUENCE [LARGE SCALE GENOMIC DNA]</scope>
    <source>
        <strain evidence="1 2">H33E-04</strain>
    </source>
</reference>
<proteinExistence type="predicted"/>
<dbReference type="PANTHER" id="PTHR30432:SF1">
    <property type="entry name" value="DNA-BINDING TRANSCRIPTIONAL DUAL REGULATOR MODE"/>
    <property type="match status" value="1"/>
</dbReference>
<dbReference type="EMBL" id="CP048113">
    <property type="protein sequence ID" value="QHS58583.1"/>
    <property type="molecule type" value="Genomic_DNA"/>
</dbReference>
<dbReference type="AlphaFoldDB" id="A0A6B9ZDJ9"/>
<keyword evidence="2" id="KW-1185">Reference proteome</keyword>
<sequence length="121" mass="13449">MEKAIKDILSNGLLKINGSLWMEGDGKRFFGPGPVELLELIQETGSMNQAAKRMKMSYKKAWELINNLNSMSATPLVITSTGGDNGGGSAISDEARQLIAYHRELRTRFSKFLEEETARLK</sequence>
<dbReference type="InterPro" id="IPR036390">
    <property type="entry name" value="WH_DNA-bd_sf"/>
</dbReference>
<dbReference type="SUPFAM" id="SSF46785">
    <property type="entry name" value="Winged helix' DNA-binding domain"/>
    <property type="match status" value="1"/>
</dbReference>
<dbReference type="InterPro" id="IPR036388">
    <property type="entry name" value="WH-like_DNA-bd_sf"/>
</dbReference>
<dbReference type="PANTHER" id="PTHR30432">
    <property type="entry name" value="TRANSCRIPTIONAL REGULATOR MODE"/>
    <property type="match status" value="1"/>
</dbReference>
<organism evidence="1 2">
    <name type="scientific">Chitinophaga agri</name>
    <dbReference type="NCBI Taxonomy" id="2703787"/>
    <lineage>
        <taxon>Bacteria</taxon>
        <taxon>Pseudomonadati</taxon>
        <taxon>Bacteroidota</taxon>
        <taxon>Chitinophagia</taxon>
        <taxon>Chitinophagales</taxon>
        <taxon>Chitinophagaceae</taxon>
        <taxon>Chitinophaga</taxon>
    </lineage>
</organism>
<dbReference type="Gene3D" id="1.10.10.10">
    <property type="entry name" value="Winged helix-like DNA-binding domain superfamily/Winged helix DNA-binding domain"/>
    <property type="match status" value="1"/>
</dbReference>
<dbReference type="Proteomes" id="UP000476411">
    <property type="component" value="Chromosome"/>
</dbReference>
<evidence type="ECO:0000313" key="1">
    <source>
        <dbReference type="EMBL" id="QHS58583.1"/>
    </source>
</evidence>
<gene>
    <name evidence="1" type="ORF">GWR21_02920</name>
</gene>